<evidence type="ECO:0000256" key="1">
    <source>
        <dbReference type="ARBA" id="ARBA00004651"/>
    </source>
</evidence>
<name>A0A7C9J2T4_9LACO</name>
<dbReference type="GO" id="GO:0009103">
    <property type="term" value="P:lipopolysaccharide biosynthetic process"/>
    <property type="evidence" value="ECO:0007669"/>
    <property type="project" value="UniProtKB-ARBA"/>
</dbReference>
<feature type="region of interest" description="Disordered" evidence="8">
    <location>
        <begin position="656"/>
        <end position="784"/>
    </location>
</feature>
<keyword evidence="7 9" id="KW-0472">Membrane</keyword>
<evidence type="ECO:0000256" key="8">
    <source>
        <dbReference type="SAM" id="MobiDB-lite"/>
    </source>
</evidence>
<feature type="transmembrane region" description="Helical" evidence="9">
    <location>
        <begin position="482"/>
        <end position="501"/>
    </location>
</feature>
<gene>
    <name evidence="12" type="ORF">GB992_09260</name>
</gene>
<dbReference type="PANTHER" id="PTHR33908">
    <property type="entry name" value="MANNOSYLTRANSFERASE YKCB-RELATED"/>
    <property type="match status" value="1"/>
</dbReference>
<feature type="domain" description="Glycosyltransferase RgtA/B/C/D-like" evidence="10">
    <location>
        <begin position="65"/>
        <end position="223"/>
    </location>
</feature>
<sequence>MRKFVKRWDWWLVAILVLAAGLYGWNIWEAGQANDFYTAAIVSMTKSWKAFWYASFDPASFITVDKPPVALWFMAISAKIFGVHGWSVVLPSILFGIGSVGLIYAMVKPYFGRLAGNLAALFMTITPIVVADSRTNNMDATLVFFLLLAGFLLQRAVAKRKTWLVIVSFALIGVAFNVKMLQAFMLLPAMYFFYWIASTVGWKKKIVHLVMATIALAVFTLAWPVAVDSTSKSNRPYIGSSSTNSVLNLAFGYNGSQRLLGQSTGTGSRFPGMGSSSKGKSGQAPTGTKGKTGTPPSGSKNGTKGVAPTGKKSGGQMPGGSKGGAPTGMTGGKQGTGAGAGGGGGAFNIGTAGPFRLFQQALGGQVSWFFPLALTGLVGAYLYEADRKKRWWQTTRNQQQLWYWAGWLVSVAGFFSIASFFHPYYMIMLAPPLAVLGGIGIATFVKSVKEGRQPWQRYLFAIGLLATAALQAWYVYSYYPWLSWLIAGGSVITAALIAFVFTSWHKVAITSTFAITLLSLAPGFWSLTPTIAGESAAIPTAGPDLLTSGGGNSGGMGNESANTKLIKYLEKHNGNAKYLFATMDSGTAAPYIIKTGKSVMTIGGFNGTDNAISLAKFKQLVKAGQVKYFYVAGKSTSGSIVNWVKKHGTKISAKTYGGASASSMMGGAGTMGTTSTSEGKPSSNGSTNKKATKPTSSTQGGQPGGQMPSGSKPSGMKKPSGTKKPGSAQKPTATKKAGTKKPSGTSKKMTKPSQKPSSKTGSSKQGQPGAGGMGGNGGTLYKLN</sequence>
<evidence type="ECO:0000259" key="10">
    <source>
        <dbReference type="Pfam" id="PF13231"/>
    </source>
</evidence>
<feature type="domain" description="Putative mannosyltransferase YkcA/B-like C-terminal" evidence="11">
    <location>
        <begin position="565"/>
        <end position="647"/>
    </location>
</feature>
<feature type="region of interest" description="Disordered" evidence="8">
    <location>
        <begin position="264"/>
        <end position="339"/>
    </location>
</feature>
<dbReference type="GO" id="GO:0005886">
    <property type="term" value="C:plasma membrane"/>
    <property type="evidence" value="ECO:0007669"/>
    <property type="project" value="UniProtKB-SubCell"/>
</dbReference>
<feature type="transmembrane region" description="Helical" evidence="9">
    <location>
        <begin position="457"/>
        <end position="476"/>
    </location>
</feature>
<evidence type="ECO:0000259" key="11">
    <source>
        <dbReference type="Pfam" id="PF24878"/>
    </source>
</evidence>
<keyword evidence="2" id="KW-1003">Cell membrane</keyword>
<proteinExistence type="predicted"/>
<dbReference type="AlphaFoldDB" id="A0A7C9J2T4"/>
<dbReference type="GO" id="GO:0010041">
    <property type="term" value="P:response to iron(III) ion"/>
    <property type="evidence" value="ECO:0007669"/>
    <property type="project" value="TreeGrafter"/>
</dbReference>
<feature type="compositionally biased region" description="Low complexity" evidence="8">
    <location>
        <begin position="694"/>
        <end position="753"/>
    </location>
</feature>
<evidence type="ECO:0000256" key="9">
    <source>
        <dbReference type="SAM" id="Phobius"/>
    </source>
</evidence>
<feature type="compositionally biased region" description="Polar residues" evidence="8">
    <location>
        <begin position="678"/>
        <end position="689"/>
    </location>
</feature>
<feature type="compositionally biased region" description="Polar residues" evidence="8">
    <location>
        <begin position="754"/>
        <end position="765"/>
    </location>
</feature>
<protein>
    <submittedName>
        <fullName evidence="12">Phospholipid carrier-dependent glycosyltransferase</fullName>
    </submittedName>
</protein>
<dbReference type="InterPro" id="IPR056785">
    <property type="entry name" value="YkcA/B-like_C"/>
</dbReference>
<feature type="transmembrane region" description="Helical" evidence="9">
    <location>
        <begin position="209"/>
        <end position="227"/>
    </location>
</feature>
<comment type="caution">
    <text evidence="12">The sequence shown here is derived from an EMBL/GenBank/DDBJ whole genome shotgun (WGS) entry which is preliminary data.</text>
</comment>
<feature type="transmembrane region" description="Helical" evidence="9">
    <location>
        <begin position="83"/>
        <end position="107"/>
    </location>
</feature>
<feature type="transmembrane region" description="Helical" evidence="9">
    <location>
        <begin position="9"/>
        <end position="28"/>
    </location>
</feature>
<feature type="transmembrane region" description="Helical" evidence="9">
    <location>
        <begin position="137"/>
        <end position="153"/>
    </location>
</feature>
<feature type="compositionally biased region" description="Gly residues" evidence="8">
    <location>
        <begin position="768"/>
        <end position="778"/>
    </location>
</feature>
<organism evidence="12 13">
    <name type="scientific">Furfurilactobacillus rossiae</name>
    <dbReference type="NCBI Taxonomy" id="231049"/>
    <lineage>
        <taxon>Bacteria</taxon>
        <taxon>Bacillati</taxon>
        <taxon>Bacillota</taxon>
        <taxon>Bacilli</taxon>
        <taxon>Lactobacillales</taxon>
        <taxon>Lactobacillaceae</taxon>
        <taxon>Furfurilactobacillus</taxon>
    </lineage>
</organism>
<dbReference type="Proteomes" id="UP000480570">
    <property type="component" value="Unassembled WGS sequence"/>
</dbReference>
<feature type="transmembrane region" description="Helical" evidence="9">
    <location>
        <begin position="403"/>
        <end position="421"/>
    </location>
</feature>
<evidence type="ECO:0000256" key="6">
    <source>
        <dbReference type="ARBA" id="ARBA00022989"/>
    </source>
</evidence>
<evidence type="ECO:0000256" key="5">
    <source>
        <dbReference type="ARBA" id="ARBA00022692"/>
    </source>
</evidence>
<feature type="compositionally biased region" description="Low complexity" evidence="8">
    <location>
        <begin position="657"/>
        <end position="677"/>
    </location>
</feature>
<evidence type="ECO:0000313" key="12">
    <source>
        <dbReference type="EMBL" id="MYV06018.1"/>
    </source>
</evidence>
<feature type="transmembrane region" description="Helical" evidence="9">
    <location>
        <begin position="162"/>
        <end position="178"/>
    </location>
</feature>
<keyword evidence="5 9" id="KW-0812">Transmembrane</keyword>
<evidence type="ECO:0000256" key="2">
    <source>
        <dbReference type="ARBA" id="ARBA00022475"/>
    </source>
</evidence>
<keyword evidence="4 12" id="KW-0808">Transferase</keyword>
<feature type="transmembrane region" description="Helical" evidence="9">
    <location>
        <begin position="366"/>
        <end position="383"/>
    </location>
</feature>
<dbReference type="InterPro" id="IPR050297">
    <property type="entry name" value="LipidA_mod_glycosyltrf_83"/>
</dbReference>
<comment type="subcellular location">
    <subcellularLocation>
        <location evidence="1">Cell membrane</location>
        <topology evidence="1">Multi-pass membrane protein</topology>
    </subcellularLocation>
</comment>
<dbReference type="Pfam" id="PF24878">
    <property type="entry name" value="YkcB_C"/>
    <property type="match status" value="1"/>
</dbReference>
<dbReference type="EMBL" id="WEZT01000019">
    <property type="protein sequence ID" value="MYV06018.1"/>
    <property type="molecule type" value="Genomic_DNA"/>
</dbReference>
<feature type="transmembrane region" description="Helical" evidence="9">
    <location>
        <begin position="114"/>
        <end position="131"/>
    </location>
</feature>
<reference evidence="12 13" key="1">
    <citation type="journal article" date="2019" name="Appl. Environ. Microbiol.">
        <title>Genetic determinants of hydroxycinnamic acid metabolism in heterofermentative lactobacilli.</title>
        <authorList>
            <person name="Gaur G."/>
            <person name="Oh J.H."/>
            <person name="Filannino P."/>
            <person name="Gobbetti M."/>
            <person name="van Pijkeren J.P."/>
            <person name="Ganzle M.G."/>
        </authorList>
    </citation>
    <scope>NUCLEOTIDE SEQUENCE [LARGE SCALE GENOMIC DNA]</scope>
    <source>
        <strain evidence="12 13">FUA3583</strain>
    </source>
</reference>
<feature type="transmembrane region" description="Helical" evidence="9">
    <location>
        <begin position="508"/>
        <end position="527"/>
    </location>
</feature>
<keyword evidence="6 9" id="KW-1133">Transmembrane helix</keyword>
<keyword evidence="3" id="KW-0328">Glycosyltransferase</keyword>
<evidence type="ECO:0000313" key="13">
    <source>
        <dbReference type="Proteomes" id="UP000480570"/>
    </source>
</evidence>
<dbReference type="GO" id="GO:0016763">
    <property type="term" value="F:pentosyltransferase activity"/>
    <property type="evidence" value="ECO:0007669"/>
    <property type="project" value="TreeGrafter"/>
</dbReference>
<evidence type="ECO:0000256" key="4">
    <source>
        <dbReference type="ARBA" id="ARBA00022679"/>
    </source>
</evidence>
<feature type="compositionally biased region" description="Low complexity" evidence="8">
    <location>
        <begin position="272"/>
        <end position="300"/>
    </location>
</feature>
<accession>A0A7C9J2T4</accession>
<evidence type="ECO:0000256" key="3">
    <source>
        <dbReference type="ARBA" id="ARBA00022676"/>
    </source>
</evidence>
<dbReference type="InterPro" id="IPR038731">
    <property type="entry name" value="RgtA/B/C-like"/>
</dbReference>
<evidence type="ECO:0000256" key="7">
    <source>
        <dbReference type="ARBA" id="ARBA00023136"/>
    </source>
</evidence>
<feature type="transmembrane region" description="Helical" evidence="9">
    <location>
        <begin position="427"/>
        <end position="445"/>
    </location>
</feature>
<dbReference type="PANTHER" id="PTHR33908:SF3">
    <property type="entry name" value="UNDECAPRENYL PHOSPHATE-ALPHA-4-AMINO-4-DEOXY-L-ARABINOSE ARABINOSYL TRANSFERASE"/>
    <property type="match status" value="1"/>
</dbReference>
<dbReference type="Pfam" id="PF13231">
    <property type="entry name" value="PMT_2"/>
    <property type="match status" value="1"/>
</dbReference>
<feature type="compositionally biased region" description="Gly residues" evidence="8">
    <location>
        <begin position="312"/>
        <end position="339"/>
    </location>
</feature>